<proteinExistence type="inferred from homology"/>
<comment type="similarity">
    <text evidence="1">Belongs to the PC-esterase family.</text>
</comment>
<evidence type="ECO:0000313" key="3">
    <source>
        <dbReference type="EMBL" id="CAF3334561.1"/>
    </source>
</evidence>
<dbReference type="Gene3D" id="3.40.50.1110">
    <property type="entry name" value="SGNH hydrolase"/>
    <property type="match status" value="1"/>
</dbReference>
<dbReference type="Proteomes" id="UP000663865">
    <property type="component" value="Unassembled WGS sequence"/>
</dbReference>
<organism evidence="3 5">
    <name type="scientific">Rotaria socialis</name>
    <dbReference type="NCBI Taxonomy" id="392032"/>
    <lineage>
        <taxon>Eukaryota</taxon>
        <taxon>Metazoa</taxon>
        <taxon>Spiralia</taxon>
        <taxon>Gnathifera</taxon>
        <taxon>Rotifera</taxon>
        <taxon>Eurotatoria</taxon>
        <taxon>Bdelloidea</taxon>
        <taxon>Philodinida</taxon>
        <taxon>Philodinidae</taxon>
        <taxon>Rotaria</taxon>
    </lineage>
</organism>
<evidence type="ECO:0000313" key="5">
    <source>
        <dbReference type="Proteomes" id="UP000663865"/>
    </source>
</evidence>
<dbReference type="EMBL" id="CAJOBS010001179">
    <property type="protein sequence ID" value="CAF4698529.1"/>
    <property type="molecule type" value="Genomic_DNA"/>
</dbReference>
<dbReference type="AlphaFoldDB" id="A0A817UR92"/>
<comment type="caution">
    <text evidence="3">The sequence shown here is derived from an EMBL/GenBank/DDBJ whole genome shotgun (WGS) entry which is preliminary data.</text>
</comment>
<dbReference type="PANTHER" id="PTHR14469">
    <property type="entry name" value="SARCOMA ANTIGEN NY-SAR-23"/>
    <property type="match status" value="1"/>
</dbReference>
<dbReference type="Proteomes" id="UP000663838">
    <property type="component" value="Unassembled WGS sequence"/>
</dbReference>
<evidence type="ECO:0000256" key="2">
    <source>
        <dbReference type="SAM" id="MobiDB-lite"/>
    </source>
</evidence>
<evidence type="ECO:0000313" key="4">
    <source>
        <dbReference type="EMBL" id="CAF4698529.1"/>
    </source>
</evidence>
<feature type="region of interest" description="Disordered" evidence="2">
    <location>
        <begin position="319"/>
        <end position="339"/>
    </location>
</feature>
<name>A0A817UR92_9BILA</name>
<gene>
    <name evidence="3" type="ORF">KIK155_LOCUS2072</name>
    <name evidence="4" type="ORF">TOA249_LOCUS16900</name>
</gene>
<reference evidence="3" key="1">
    <citation type="submission" date="2021-02" db="EMBL/GenBank/DDBJ databases">
        <authorList>
            <person name="Nowell W R."/>
        </authorList>
    </citation>
    <scope>NUCLEOTIDE SEQUENCE</scope>
</reference>
<dbReference type="PANTHER" id="PTHR14469:SF0">
    <property type="entry name" value="FAMILY WITH SEQUENCE SIMILARITY 113"/>
    <property type="match status" value="1"/>
</dbReference>
<evidence type="ECO:0008006" key="6">
    <source>
        <dbReference type="Google" id="ProtNLM"/>
    </source>
</evidence>
<dbReference type="EMBL" id="CAJNYV010000053">
    <property type="protein sequence ID" value="CAF3334561.1"/>
    <property type="molecule type" value="Genomic_DNA"/>
</dbReference>
<dbReference type="SUPFAM" id="SSF52266">
    <property type="entry name" value="SGNH hydrolase"/>
    <property type="match status" value="1"/>
</dbReference>
<evidence type="ECO:0000256" key="1">
    <source>
        <dbReference type="ARBA" id="ARBA00037957"/>
    </source>
</evidence>
<protein>
    <recommendedName>
        <fullName evidence="6">PC-esterase domain-containing protein 1A</fullName>
    </recommendedName>
</protein>
<sequence>MTSPLDTLTANDVRQLLNDKYVLILGDSVVRGLYKDLVKFSHVDDFLSDEELRVKGEKRFFGDRLINGGVQKGLTNGIDYEEVREHTSGGHRRTRYYFLTRCYSSYMKNVIFNDIKNQTIKPDIIIMNSCLWDISRYGVYAMRSYKRNVDSIMGSFRQMLPDALFLWLSALPVSNSSKGGVIVPSAEYVRPIIPGLIRDGNYYCSQICNIHSVLYVDIHKILSNMLHLRQADGIHWSAIGNRIINEIILNHIKAYYDGVENFKCLRLRAELGNKIKVYKQHMKNHSPHSKINYLDQNIFDDDDNGIDKIEKSLKVTNSNHSTTLKRKRTDDDYDGEETNQQRRKIVVKSTTVKTEEKVIAAEKSIYKVEIKQEKILDNQKSLLFNHEYCDTMYDNEFEGLHMPHFSSCDPEPSEDLQLLNQIIQMQHQQTTVNSLTIGIKPFENTFTPVPFVISNDAKAMNQEPEYIIVSPDDEDQSRMGVVPCLSTTTILPIYLLNHL</sequence>
<accession>A0A817UR92</accession>
<dbReference type="InterPro" id="IPR036514">
    <property type="entry name" value="SGNH_hydro_sf"/>
</dbReference>